<dbReference type="InterPro" id="IPR043038">
    <property type="entry name" value="VbhA_sf"/>
</dbReference>
<evidence type="ECO:0000313" key="2">
    <source>
        <dbReference type="Proteomes" id="UP000886785"/>
    </source>
</evidence>
<dbReference type="Proteomes" id="UP000886785">
    <property type="component" value="Unassembled WGS sequence"/>
</dbReference>
<dbReference type="EMBL" id="DVHF01000073">
    <property type="protein sequence ID" value="HIR57244.1"/>
    <property type="molecule type" value="Genomic_DNA"/>
</dbReference>
<comment type="caution">
    <text evidence="1">The sequence shown here is derived from an EMBL/GenBank/DDBJ whole genome shotgun (WGS) entry which is preliminary data.</text>
</comment>
<reference evidence="1" key="2">
    <citation type="journal article" date="2021" name="PeerJ">
        <title>Extensive microbial diversity within the chicken gut microbiome revealed by metagenomics and culture.</title>
        <authorList>
            <person name="Gilroy R."/>
            <person name="Ravi A."/>
            <person name="Getino M."/>
            <person name="Pursley I."/>
            <person name="Horton D.L."/>
            <person name="Alikhan N.F."/>
            <person name="Baker D."/>
            <person name="Gharbi K."/>
            <person name="Hall N."/>
            <person name="Watson M."/>
            <person name="Adriaenssens E.M."/>
            <person name="Foster-Nyarko E."/>
            <person name="Jarju S."/>
            <person name="Secka A."/>
            <person name="Antonio M."/>
            <person name="Oren A."/>
            <person name="Chaudhuri R.R."/>
            <person name="La Ragione R."/>
            <person name="Hildebrand F."/>
            <person name="Pallen M.J."/>
        </authorList>
    </citation>
    <scope>NUCLEOTIDE SEQUENCE</scope>
    <source>
        <strain evidence="1">ChiSjej1B19-7085</strain>
    </source>
</reference>
<gene>
    <name evidence="1" type="ORF">IAA54_06210</name>
</gene>
<proteinExistence type="predicted"/>
<protein>
    <submittedName>
        <fullName evidence="1">Antitoxin VbhA family protein</fullName>
    </submittedName>
</protein>
<accession>A0A9D1DQZ6</accession>
<organism evidence="1 2">
    <name type="scientific">Candidatus Gallacutalibacter pullicola</name>
    <dbReference type="NCBI Taxonomy" id="2840830"/>
    <lineage>
        <taxon>Bacteria</taxon>
        <taxon>Bacillati</taxon>
        <taxon>Bacillota</taxon>
        <taxon>Clostridia</taxon>
        <taxon>Eubacteriales</taxon>
        <taxon>Candidatus Gallacutalibacter</taxon>
    </lineage>
</organism>
<dbReference type="InterPro" id="IPR033788">
    <property type="entry name" value="VbhA-like"/>
</dbReference>
<sequence>MTQKNRKQIEYAVSTQALEKLIPSKEALRLCEQISDGEISANDAVSFILKQHSFQKNW</sequence>
<dbReference type="CDD" id="cd11586">
    <property type="entry name" value="VbhA_like"/>
    <property type="match status" value="1"/>
</dbReference>
<name>A0A9D1DQZ6_9FIRM</name>
<dbReference type="AlphaFoldDB" id="A0A9D1DQZ6"/>
<dbReference type="Gene3D" id="1.10.8.1050">
    <property type="entry name" value="Antitoxin VbhA-like"/>
    <property type="match status" value="1"/>
</dbReference>
<evidence type="ECO:0000313" key="1">
    <source>
        <dbReference type="EMBL" id="HIR57244.1"/>
    </source>
</evidence>
<reference evidence="1" key="1">
    <citation type="submission" date="2020-10" db="EMBL/GenBank/DDBJ databases">
        <authorList>
            <person name="Gilroy R."/>
        </authorList>
    </citation>
    <scope>NUCLEOTIDE SEQUENCE</scope>
    <source>
        <strain evidence="1">ChiSjej1B19-7085</strain>
    </source>
</reference>